<evidence type="ECO:0000313" key="2">
    <source>
        <dbReference type="EMBL" id="KAG8510687.1"/>
    </source>
</evidence>
<dbReference type="PANTHER" id="PTHR22550:SF5">
    <property type="entry name" value="LEUCINE ZIPPER PROTEIN 4"/>
    <property type="match status" value="1"/>
</dbReference>
<feature type="region of interest" description="Disordered" evidence="1">
    <location>
        <begin position="204"/>
        <end position="247"/>
    </location>
</feature>
<feature type="region of interest" description="Disordered" evidence="1">
    <location>
        <begin position="1"/>
        <end position="192"/>
    </location>
</feature>
<accession>A0A8J6A0W6</accession>
<gene>
    <name evidence="2" type="ORF">J0S82_007668</name>
</gene>
<name>A0A8J6A0W6_GALPY</name>
<feature type="compositionally biased region" description="Low complexity" evidence="1">
    <location>
        <begin position="236"/>
        <end position="247"/>
    </location>
</feature>
<organism evidence="2 3">
    <name type="scientific">Galemys pyrenaicus</name>
    <name type="common">Iberian desman</name>
    <name type="synonym">Pyrenean desman</name>
    <dbReference type="NCBI Taxonomy" id="202257"/>
    <lineage>
        <taxon>Eukaryota</taxon>
        <taxon>Metazoa</taxon>
        <taxon>Chordata</taxon>
        <taxon>Craniata</taxon>
        <taxon>Vertebrata</taxon>
        <taxon>Euteleostomi</taxon>
        <taxon>Mammalia</taxon>
        <taxon>Eutheria</taxon>
        <taxon>Laurasiatheria</taxon>
        <taxon>Eulipotyphla</taxon>
        <taxon>Talpidae</taxon>
        <taxon>Galemys</taxon>
    </lineage>
</organism>
<feature type="compositionally biased region" description="Basic residues" evidence="1">
    <location>
        <begin position="40"/>
        <end position="50"/>
    </location>
</feature>
<dbReference type="Proteomes" id="UP000700334">
    <property type="component" value="Unassembled WGS sequence"/>
</dbReference>
<dbReference type="AlphaFoldDB" id="A0A8J6A0W6"/>
<feature type="non-terminal residue" evidence="2">
    <location>
        <position position="1"/>
    </location>
</feature>
<feature type="compositionally biased region" description="Basic and acidic residues" evidence="1">
    <location>
        <begin position="211"/>
        <end position="225"/>
    </location>
</feature>
<dbReference type="EMBL" id="JAGFMF010011865">
    <property type="protein sequence ID" value="KAG8510687.1"/>
    <property type="molecule type" value="Genomic_DNA"/>
</dbReference>
<evidence type="ECO:0000313" key="3">
    <source>
        <dbReference type="Proteomes" id="UP000700334"/>
    </source>
</evidence>
<reference evidence="2" key="1">
    <citation type="journal article" date="2021" name="Evol. Appl.">
        <title>The genome of the Pyrenean desman and the effects of bottlenecks and inbreeding on the genomic landscape of an endangered species.</title>
        <authorList>
            <person name="Escoda L."/>
            <person name="Castresana J."/>
        </authorList>
    </citation>
    <scope>NUCLEOTIDE SEQUENCE</scope>
    <source>
        <strain evidence="2">IBE-C5619</strain>
    </source>
</reference>
<evidence type="ECO:0000256" key="1">
    <source>
        <dbReference type="SAM" id="MobiDB-lite"/>
    </source>
</evidence>
<sequence length="288" mass="33579">MKKIEHESTEETNRKQDSLSRGRSYAPSNRQQRGYSKPKNNIKGKIHGKKPYQESSGVKPGRSPLSKRPLSKQAKCNGGYKAQVEKNRDQSKWKQYPSEGSRGQWEENQYHSQRSGGYLKKSHGQSERSFSYTKRSHGQSGRFHGQLNRFHGHSGRDHGHTERSRGHSERSYGHSERFYGHSERSYDNSRRSPMISEQYHDLPERSQFLSERSHGESERYHDQSGRYRRYSPVPLENDNNFNENDQGNQRCKRRITTLYLNSKCTATKSTLHQPKGIFLKYNFHAIGN</sequence>
<feature type="compositionally biased region" description="Basic and acidic residues" evidence="1">
    <location>
        <begin position="154"/>
        <end position="190"/>
    </location>
</feature>
<dbReference type="OrthoDB" id="9809010at2759"/>
<feature type="compositionally biased region" description="Basic and acidic residues" evidence="1">
    <location>
        <begin position="1"/>
        <end position="20"/>
    </location>
</feature>
<feature type="compositionally biased region" description="Basic and acidic residues" evidence="1">
    <location>
        <begin position="83"/>
        <end position="92"/>
    </location>
</feature>
<proteinExistence type="predicted"/>
<dbReference type="PANTHER" id="PTHR22550">
    <property type="entry name" value="SPORE GERMINATION PROTEIN"/>
    <property type="match status" value="1"/>
</dbReference>
<dbReference type="InterPro" id="IPR050768">
    <property type="entry name" value="UPF0353/GerABKA_families"/>
</dbReference>
<protein>
    <submittedName>
        <fullName evidence="2">Leucine zipper protein 4</fullName>
    </submittedName>
</protein>
<comment type="caution">
    <text evidence="2">The sequence shown here is derived from an EMBL/GenBank/DDBJ whole genome shotgun (WGS) entry which is preliminary data.</text>
</comment>
<keyword evidence="3" id="KW-1185">Reference proteome</keyword>